<proteinExistence type="predicted"/>
<organism evidence="1 2">
    <name type="scientific">Rotaria socialis</name>
    <dbReference type="NCBI Taxonomy" id="392032"/>
    <lineage>
        <taxon>Eukaryota</taxon>
        <taxon>Metazoa</taxon>
        <taxon>Spiralia</taxon>
        <taxon>Gnathifera</taxon>
        <taxon>Rotifera</taxon>
        <taxon>Eurotatoria</taxon>
        <taxon>Bdelloidea</taxon>
        <taxon>Philodinida</taxon>
        <taxon>Philodinidae</taxon>
        <taxon>Rotaria</taxon>
    </lineage>
</organism>
<dbReference type="Proteomes" id="UP000663873">
    <property type="component" value="Unassembled WGS sequence"/>
</dbReference>
<accession>A0A820PDR5</accession>
<protein>
    <submittedName>
        <fullName evidence="1">Uncharacterized protein</fullName>
    </submittedName>
</protein>
<evidence type="ECO:0000313" key="2">
    <source>
        <dbReference type="Proteomes" id="UP000663873"/>
    </source>
</evidence>
<comment type="caution">
    <text evidence="1">The sequence shown here is derived from an EMBL/GenBank/DDBJ whole genome shotgun (WGS) entry which is preliminary data.</text>
</comment>
<dbReference type="AlphaFoldDB" id="A0A820PDR5"/>
<reference evidence="1" key="1">
    <citation type="submission" date="2021-02" db="EMBL/GenBank/DDBJ databases">
        <authorList>
            <person name="Nowell W R."/>
        </authorList>
    </citation>
    <scope>NUCLEOTIDE SEQUENCE</scope>
</reference>
<dbReference type="EMBL" id="CAJOBP010003437">
    <property type="protein sequence ID" value="CAF4405185.1"/>
    <property type="molecule type" value="Genomic_DNA"/>
</dbReference>
<sequence>MANRKENKEMITIVWYDSNIDSYKQTENINERLRQINDYVLYYNELEPFKNDIDFMDNEKIFLITSSLNASQVNKLPQINAIFIFDFEKTPSTEFDCERERTIGIFNELDNLYSSIQQQIELNNELFQTFSFLDQSEYSIQDLSKQTSNLFWYQLFNDVILRSSHGQVVKNEMIDACRQYYH</sequence>
<evidence type="ECO:0000313" key="1">
    <source>
        <dbReference type="EMBL" id="CAF4405185.1"/>
    </source>
</evidence>
<name>A0A820PDR5_9BILA</name>
<keyword evidence="2" id="KW-1185">Reference proteome</keyword>
<gene>
    <name evidence="1" type="ORF">UJA718_LOCUS19399</name>
</gene>